<dbReference type="EMBL" id="JADFFM010000002">
    <property type="protein sequence ID" value="MBE9667642.1"/>
    <property type="molecule type" value="Genomic_DNA"/>
</dbReference>
<keyword evidence="1" id="KW-0472">Membrane</keyword>
<protein>
    <submittedName>
        <fullName evidence="2">Uncharacterized protein</fullName>
    </submittedName>
</protein>
<proteinExistence type="predicted"/>
<dbReference type="RefSeq" id="WP_194107098.1">
    <property type="nucleotide sequence ID" value="NZ_JADFFM010000002.1"/>
</dbReference>
<evidence type="ECO:0000256" key="1">
    <source>
        <dbReference type="SAM" id="Phobius"/>
    </source>
</evidence>
<organism evidence="2 3">
    <name type="scientific">Mucilaginibacter boryungensis</name>
    <dbReference type="NCBI Taxonomy" id="768480"/>
    <lineage>
        <taxon>Bacteria</taxon>
        <taxon>Pseudomonadati</taxon>
        <taxon>Bacteroidota</taxon>
        <taxon>Sphingobacteriia</taxon>
        <taxon>Sphingobacteriales</taxon>
        <taxon>Sphingobacteriaceae</taxon>
        <taxon>Mucilaginibacter</taxon>
    </lineage>
</organism>
<name>A0ABR9XKB6_9SPHI</name>
<keyword evidence="1" id="KW-0812">Transmembrane</keyword>
<feature type="transmembrane region" description="Helical" evidence="1">
    <location>
        <begin position="12"/>
        <end position="30"/>
    </location>
</feature>
<keyword evidence="1" id="KW-1133">Transmembrane helix</keyword>
<accession>A0ABR9XKB6</accession>
<evidence type="ECO:0000313" key="2">
    <source>
        <dbReference type="EMBL" id="MBE9667642.1"/>
    </source>
</evidence>
<dbReference type="Proteomes" id="UP000632774">
    <property type="component" value="Unassembled WGS sequence"/>
</dbReference>
<evidence type="ECO:0000313" key="3">
    <source>
        <dbReference type="Proteomes" id="UP000632774"/>
    </source>
</evidence>
<keyword evidence="3" id="KW-1185">Reference proteome</keyword>
<gene>
    <name evidence="2" type="ORF">IRJ18_14810</name>
</gene>
<comment type="caution">
    <text evidence="2">The sequence shown here is derived from an EMBL/GenBank/DDBJ whole genome shotgun (WGS) entry which is preliminary data.</text>
</comment>
<sequence length="137" mass="15127">MFTLFFIKVDFLSFVLIFCTIFSLNVTFYGRSILASARIISGESPLEQLGATSPVSLNDYRLFDSAWPIGAAKAQILPMSGNAGKAVAEFSGVDAITPINWLPRHHHHLNTARKGFMQAKAILDECLHKGLRLFNGQ</sequence>
<reference evidence="2 3" key="1">
    <citation type="submission" date="2020-10" db="EMBL/GenBank/DDBJ databases">
        <title>Mucilaginibacter mali sp. nov., isolated from rhizosphere soil of apple orchard.</title>
        <authorList>
            <person name="Lee J.-S."/>
            <person name="Kim H.S."/>
            <person name="Kim J.-S."/>
        </authorList>
    </citation>
    <scope>NUCLEOTIDE SEQUENCE [LARGE SCALE GENOMIC DNA]</scope>
    <source>
        <strain evidence="2 3">KCTC 23157</strain>
    </source>
</reference>